<accession>A0AB33G6A4</accession>
<proteinExistence type="predicted"/>
<reference evidence="1 2" key="1">
    <citation type="submission" date="2018-05" db="EMBL/GenBank/DDBJ databases">
        <title>Klebsiella quasipneumonaiae provides a window into carbapenemase gene transfer, plasmid rearrangements and nosocomial acquisition from the hospital environment.</title>
        <authorList>
            <person name="Mathers A.J."/>
            <person name="Vegesana K."/>
            <person name="Stoesser N."/>
            <person name="Crook D."/>
            <person name="Vaughan A."/>
            <person name="Barry K."/>
            <person name="Parikh H."/>
            <person name="Sebra R."/>
            <person name="Kotay S."/>
            <person name="Walker A.S."/>
            <person name="Sheppard A.E."/>
        </authorList>
    </citation>
    <scope>NUCLEOTIDE SEQUENCE [LARGE SCALE GENOMIC DNA]</scope>
    <source>
        <strain evidence="1 2">CAV1761</strain>
    </source>
</reference>
<dbReference type="Pfam" id="PF10948">
    <property type="entry name" value="DUF2635"/>
    <property type="match status" value="1"/>
</dbReference>
<organism evidence="1 2">
    <name type="scientific">Serratia marcescens</name>
    <dbReference type="NCBI Taxonomy" id="615"/>
    <lineage>
        <taxon>Bacteria</taxon>
        <taxon>Pseudomonadati</taxon>
        <taxon>Pseudomonadota</taxon>
        <taxon>Gammaproteobacteria</taxon>
        <taxon>Enterobacterales</taxon>
        <taxon>Yersiniaceae</taxon>
        <taxon>Serratia</taxon>
    </lineage>
</organism>
<protein>
    <submittedName>
        <fullName evidence="1">DUF2635 domain-containing protein</fullName>
    </submittedName>
</protein>
<dbReference type="Proteomes" id="UP000245399">
    <property type="component" value="Chromosome"/>
</dbReference>
<dbReference type="AlphaFoldDB" id="A0AB33G6A4"/>
<evidence type="ECO:0000313" key="2">
    <source>
        <dbReference type="Proteomes" id="UP000245399"/>
    </source>
</evidence>
<evidence type="ECO:0000313" key="1">
    <source>
        <dbReference type="EMBL" id="AWL70659.1"/>
    </source>
</evidence>
<dbReference type="InterPro" id="IPR024400">
    <property type="entry name" value="DUF2635"/>
</dbReference>
<dbReference type="EMBL" id="CP029449">
    <property type="protein sequence ID" value="AWL70659.1"/>
    <property type="molecule type" value="Genomic_DNA"/>
</dbReference>
<name>A0AB33G6A4_SERMA</name>
<sequence length="74" mass="8152">MLTAQPLRSNAVSDFTIKPAPGRAVRDPLTLALLPANGDRKPRSGYWLRRLIDGDVVEVETQKAKSPKPKDEAQ</sequence>
<gene>
    <name evidence="1" type="ORF">DKC05_24915</name>
</gene>